<evidence type="ECO:0000313" key="3">
    <source>
        <dbReference type="Proteomes" id="UP000628775"/>
    </source>
</evidence>
<organism evidence="2 3">
    <name type="scientific">Pullulanibacillus camelliae</name>
    <dbReference type="NCBI Taxonomy" id="1707096"/>
    <lineage>
        <taxon>Bacteria</taxon>
        <taxon>Bacillati</taxon>
        <taxon>Bacillota</taxon>
        <taxon>Bacilli</taxon>
        <taxon>Bacillales</taxon>
        <taxon>Sporolactobacillaceae</taxon>
        <taxon>Pullulanibacillus</taxon>
    </lineage>
</organism>
<evidence type="ECO:0000313" key="2">
    <source>
        <dbReference type="EMBL" id="GGE56830.1"/>
    </source>
</evidence>
<dbReference type="AlphaFoldDB" id="A0A8J2YNQ8"/>
<feature type="transmembrane region" description="Helical" evidence="1">
    <location>
        <begin position="57"/>
        <end position="77"/>
    </location>
</feature>
<protein>
    <submittedName>
        <fullName evidence="2">Sodium:pantothenate symporter</fullName>
    </submittedName>
</protein>
<reference evidence="2" key="1">
    <citation type="journal article" date="2014" name="Int. J. Syst. Evol. Microbiol.">
        <title>Complete genome sequence of Corynebacterium casei LMG S-19264T (=DSM 44701T), isolated from a smear-ripened cheese.</title>
        <authorList>
            <consortium name="US DOE Joint Genome Institute (JGI-PGF)"/>
            <person name="Walter F."/>
            <person name="Albersmeier A."/>
            <person name="Kalinowski J."/>
            <person name="Ruckert C."/>
        </authorList>
    </citation>
    <scope>NUCLEOTIDE SEQUENCE</scope>
    <source>
        <strain evidence="2">CGMCC 1.15371</strain>
    </source>
</reference>
<dbReference type="Proteomes" id="UP000628775">
    <property type="component" value="Unassembled WGS sequence"/>
</dbReference>
<proteinExistence type="predicted"/>
<keyword evidence="1" id="KW-1133">Transmembrane helix</keyword>
<evidence type="ECO:0000256" key="1">
    <source>
        <dbReference type="SAM" id="Phobius"/>
    </source>
</evidence>
<comment type="caution">
    <text evidence="2">The sequence shown here is derived from an EMBL/GenBank/DDBJ whole genome shotgun (WGS) entry which is preliminary data.</text>
</comment>
<keyword evidence="3" id="KW-1185">Reference proteome</keyword>
<accession>A0A8J2YNQ8</accession>
<dbReference type="PANTHER" id="PTHR39174">
    <property type="entry name" value="INNER MEMBRANE PROTEIN-RELATED"/>
    <property type="match status" value="1"/>
</dbReference>
<keyword evidence="1" id="KW-0812">Transmembrane</keyword>
<name>A0A8J2YNQ8_9BACL</name>
<sequence>MNQKRNKRDSRFIVAHREAWIGVGIAAFNFIWWYGFAYGFGSQPISHYHYILGFPAWFFYSCILGFIVVTGLVIVFVKCTFKEIPLEIEEERDEE</sequence>
<feature type="transmembrane region" description="Helical" evidence="1">
    <location>
        <begin position="20"/>
        <end position="37"/>
    </location>
</feature>
<gene>
    <name evidence="2" type="ORF">GCM10011391_39670</name>
</gene>
<dbReference type="PANTHER" id="PTHR39174:SF1">
    <property type="entry name" value="INNER MEMBRANE PROTEIN"/>
    <property type="match status" value="1"/>
</dbReference>
<reference evidence="2" key="2">
    <citation type="submission" date="2020-09" db="EMBL/GenBank/DDBJ databases">
        <authorList>
            <person name="Sun Q."/>
            <person name="Zhou Y."/>
        </authorList>
    </citation>
    <scope>NUCLEOTIDE SEQUENCE</scope>
    <source>
        <strain evidence="2">CGMCC 1.15371</strain>
    </source>
</reference>
<keyword evidence="1" id="KW-0472">Membrane</keyword>
<dbReference type="InterPro" id="IPR010398">
    <property type="entry name" value="DUF997"/>
</dbReference>
<dbReference type="EMBL" id="BMIR01000039">
    <property type="protein sequence ID" value="GGE56830.1"/>
    <property type="molecule type" value="Genomic_DNA"/>
</dbReference>
<dbReference type="Pfam" id="PF06196">
    <property type="entry name" value="DUF997"/>
    <property type="match status" value="1"/>
</dbReference>